<keyword evidence="2" id="KW-0843">Virulence</keyword>
<evidence type="ECO:0000256" key="3">
    <source>
        <dbReference type="SAM" id="MobiDB-lite"/>
    </source>
</evidence>
<dbReference type="Pfam" id="PF04185">
    <property type="entry name" value="Phosphoesterase"/>
    <property type="match status" value="1"/>
</dbReference>
<comment type="caution">
    <text evidence="4">The sequence shown here is derived from an EMBL/GenBank/DDBJ whole genome shotgun (WGS) entry which is preliminary data.</text>
</comment>
<evidence type="ECO:0000313" key="5">
    <source>
        <dbReference type="Proteomes" id="UP000317893"/>
    </source>
</evidence>
<dbReference type="EMBL" id="VFMN01000001">
    <property type="protein sequence ID" value="TQJ10934.1"/>
    <property type="molecule type" value="Genomic_DNA"/>
</dbReference>
<organism evidence="4 5">
    <name type="scientific">Lapillicoccus jejuensis</name>
    <dbReference type="NCBI Taxonomy" id="402171"/>
    <lineage>
        <taxon>Bacteria</taxon>
        <taxon>Bacillati</taxon>
        <taxon>Actinomycetota</taxon>
        <taxon>Actinomycetes</taxon>
        <taxon>Micrococcales</taxon>
        <taxon>Intrasporangiaceae</taxon>
        <taxon>Lapillicoccus</taxon>
    </lineage>
</organism>
<feature type="region of interest" description="Disordered" evidence="3">
    <location>
        <begin position="1"/>
        <end position="21"/>
    </location>
</feature>
<name>A0A542E6J8_9MICO</name>
<dbReference type="SUPFAM" id="SSF50969">
    <property type="entry name" value="YVTN repeat-like/Quinoprotein amine dehydrogenase"/>
    <property type="match status" value="1"/>
</dbReference>
<dbReference type="AlphaFoldDB" id="A0A542E6J8"/>
<dbReference type="InterPro" id="IPR007312">
    <property type="entry name" value="Phosphoesterase"/>
</dbReference>
<dbReference type="Proteomes" id="UP000317893">
    <property type="component" value="Unassembled WGS sequence"/>
</dbReference>
<dbReference type="GO" id="GO:0016788">
    <property type="term" value="F:hydrolase activity, acting on ester bonds"/>
    <property type="evidence" value="ECO:0007669"/>
    <property type="project" value="InterPro"/>
</dbReference>
<evidence type="ECO:0000256" key="1">
    <source>
        <dbReference type="ARBA" id="ARBA00022801"/>
    </source>
</evidence>
<keyword evidence="1" id="KW-0378">Hydrolase</keyword>
<feature type="region of interest" description="Disordered" evidence="3">
    <location>
        <begin position="888"/>
        <end position="938"/>
    </location>
</feature>
<accession>A0A542E6J8</accession>
<dbReference type="PANTHER" id="PTHR47197">
    <property type="entry name" value="PROTEIN NIRF"/>
    <property type="match status" value="1"/>
</dbReference>
<reference evidence="4 5" key="1">
    <citation type="submission" date="2019-06" db="EMBL/GenBank/DDBJ databases">
        <title>Sequencing the genomes of 1000 actinobacteria strains.</title>
        <authorList>
            <person name="Klenk H.-P."/>
        </authorList>
    </citation>
    <scope>NUCLEOTIDE SEQUENCE [LARGE SCALE GENOMIC DNA]</scope>
    <source>
        <strain evidence="4 5">DSM 18607</strain>
    </source>
</reference>
<dbReference type="Gene3D" id="3.40.720.10">
    <property type="entry name" value="Alkaline Phosphatase, subunit A"/>
    <property type="match status" value="1"/>
</dbReference>
<evidence type="ECO:0000313" key="4">
    <source>
        <dbReference type="EMBL" id="TQJ10934.1"/>
    </source>
</evidence>
<gene>
    <name evidence="4" type="ORF">FB458_4077</name>
</gene>
<dbReference type="RefSeq" id="WP_141850086.1">
    <property type="nucleotide sequence ID" value="NZ_VFMN01000001.1"/>
</dbReference>
<sequence length="938" mass="98749">MTQEPVGPDRRGRSDGGRRTRRRTVVAAGLALAVVGGGTAYAAVRGNTPLGTKLVGQQADGGYLTQTGQFVRPVGDVTKVTGRPFGLAISPDGRSAAALNTGGATTGIVTVVDLVTHRVRQQTGTGKISDGGILYSRDGRTLWAAQPGGLARFDVAADGTLSHQTTVTLPGAGGRLPVPAGLAWAPDGTTLLVTLSANNTLASVDTTATPPAVTRQVTVGNVPNSVVVVDGKAYVSNQGGRPATPGDRTDDSYGTAVVTNNRSAAPSTGTVSEVDLATGTQIATFKVGLQPSALLAVGTSVVVANSDDDTVTSIDTVKHRVGRTFVANPAPGSPYGASPDGLAMLDATHLGVSLGRDNAVAVYAYDGAYTQPSFEGLIPTGSYPSGIGFSASLKRLVVASEQGLGSVGAPGTIDEGVGTTPATAHLGYNFVGTVQTLPVPTNAQMAQWTKQVFADNQWNGLVERNRAGSGNAKPVPVPLHVGDPSTIKHVFLIVKENRTYDQVLGDDPRGNGDPSLAQFGGATTPNFHALARQFPLVDNLYSDGTNSAEGHHWLDQAFVNNYMQQMYGNYTRSYQTGDPMSDAKSGWIWDDALAHGKSVVNWGEQIDSYVDTSGQGTTDGSRPQWFHDSQVLEGKAPGPLTYPLGTYTAKTDIPSLAQVTRPDFPNFDLNIPDQYRADLFSKDFTRYVKNADLPALNLLWIMNDHTEGTTPGATTPSSYVADNDLATGRIIDQISHSPYWKDSAVFVIEDDSQNGVDHVDGHRNIALVASPYAAHGVVDHSYYSQLNLIRTIEQILGLPPMNQQDLTAEPMYDAFQSTPDLTPYTVRPNQVPLTNTNPGASAATSDVQRAWATWSAQQDFRTEDMVNMAQENRDIFYAGNGFSKPYPGDSRVLYPNEVPGGDVKPTGDPDDQPAAAPGSTAKGATPATVAPTVADSDG</sequence>
<keyword evidence="4" id="KW-0238">DNA-binding</keyword>
<keyword evidence="5" id="KW-1185">Reference proteome</keyword>
<protein>
    <submittedName>
        <fullName evidence="4">DNA-binding beta-propeller fold protein YncE</fullName>
    </submittedName>
</protein>
<dbReference type="InterPro" id="IPR015943">
    <property type="entry name" value="WD40/YVTN_repeat-like_dom_sf"/>
</dbReference>
<proteinExistence type="predicted"/>
<dbReference type="InterPro" id="IPR011044">
    <property type="entry name" value="Quino_amine_DH_bsu"/>
</dbReference>
<evidence type="ECO:0000256" key="2">
    <source>
        <dbReference type="ARBA" id="ARBA00023026"/>
    </source>
</evidence>
<dbReference type="PANTHER" id="PTHR47197:SF3">
    <property type="entry name" value="DIHYDRO-HEME D1 DEHYDROGENASE"/>
    <property type="match status" value="1"/>
</dbReference>
<dbReference type="OrthoDB" id="145213at2"/>
<dbReference type="InterPro" id="IPR051200">
    <property type="entry name" value="Host-pathogen_enzymatic-act"/>
</dbReference>
<dbReference type="GO" id="GO:0003677">
    <property type="term" value="F:DNA binding"/>
    <property type="evidence" value="ECO:0007669"/>
    <property type="project" value="UniProtKB-KW"/>
</dbReference>
<feature type="compositionally biased region" description="Basic and acidic residues" evidence="3">
    <location>
        <begin position="7"/>
        <end position="18"/>
    </location>
</feature>
<feature type="compositionally biased region" description="Low complexity" evidence="3">
    <location>
        <begin position="924"/>
        <end position="938"/>
    </location>
</feature>
<dbReference type="InterPro" id="IPR017850">
    <property type="entry name" value="Alkaline_phosphatase_core_sf"/>
</dbReference>
<dbReference type="Gene3D" id="2.130.10.10">
    <property type="entry name" value="YVTN repeat-like/Quinoprotein amine dehydrogenase"/>
    <property type="match status" value="3"/>
</dbReference>